<dbReference type="Proteomes" id="UP001303902">
    <property type="component" value="Chromosome"/>
</dbReference>
<proteinExistence type="predicted"/>
<dbReference type="PANTHER" id="PTHR34822">
    <property type="entry name" value="GRPB DOMAIN PROTEIN (AFU_ORTHOLOGUE AFUA_1G01530)"/>
    <property type="match status" value="1"/>
</dbReference>
<keyword evidence="2" id="KW-1185">Reference proteome</keyword>
<reference evidence="1 2" key="1">
    <citation type="submission" date="2023-06" db="EMBL/GenBank/DDBJ databases">
        <title>Sporosarcina sp. nov., isolated from Korean tranditional fermented seafood 'Jeotgal'.</title>
        <authorList>
            <person name="Yang A.I."/>
            <person name="Shin N.-R."/>
        </authorList>
    </citation>
    <scope>NUCLEOTIDE SEQUENCE [LARGE SCALE GENOMIC DNA]</scope>
    <source>
        <strain evidence="1 2">T2O-4</strain>
    </source>
</reference>
<dbReference type="EMBL" id="CP129118">
    <property type="protein sequence ID" value="WOV89113.1"/>
    <property type="molecule type" value="Genomic_DNA"/>
</dbReference>
<name>A0ABZ0LAN9_9BACL</name>
<sequence length="171" mass="19651">MRKVEVTPYSVKWKSDFEKEAQKLQIIYGSELYAIHHIGSTSVQGLSAKPIIDIMPVVKDVSLVDAYDEEMAGIGYEALGEFGISGRRYFRKGGNERTHHIHLFEEGSPHIERHLAFRDFLREHPDYATAYGELKEGLAKEFPNDMEAYIAGKADFIKEVEKIALEWYRKL</sequence>
<dbReference type="InterPro" id="IPR007344">
    <property type="entry name" value="GrpB/CoaE"/>
</dbReference>
<organism evidence="1 2">
    <name type="scientific">Sporosarcina oncorhynchi</name>
    <dbReference type="NCBI Taxonomy" id="3056444"/>
    <lineage>
        <taxon>Bacteria</taxon>
        <taxon>Bacillati</taxon>
        <taxon>Bacillota</taxon>
        <taxon>Bacilli</taxon>
        <taxon>Bacillales</taxon>
        <taxon>Caryophanaceae</taxon>
        <taxon>Sporosarcina</taxon>
    </lineage>
</organism>
<gene>
    <name evidence="1" type="ORF">QWT69_01465</name>
</gene>
<dbReference type="PANTHER" id="PTHR34822:SF1">
    <property type="entry name" value="GRPB FAMILY PROTEIN"/>
    <property type="match status" value="1"/>
</dbReference>
<dbReference type="SUPFAM" id="SSF81301">
    <property type="entry name" value="Nucleotidyltransferase"/>
    <property type="match status" value="1"/>
</dbReference>
<evidence type="ECO:0000313" key="2">
    <source>
        <dbReference type="Proteomes" id="UP001303902"/>
    </source>
</evidence>
<dbReference type="Pfam" id="PF04229">
    <property type="entry name" value="GrpB"/>
    <property type="match status" value="1"/>
</dbReference>
<dbReference type="InterPro" id="IPR043519">
    <property type="entry name" value="NT_sf"/>
</dbReference>
<evidence type="ECO:0000313" key="1">
    <source>
        <dbReference type="EMBL" id="WOV89113.1"/>
    </source>
</evidence>
<dbReference type="RefSeq" id="WP_317970847.1">
    <property type="nucleotide sequence ID" value="NZ_CP129118.1"/>
</dbReference>
<accession>A0ABZ0LAN9</accession>
<protein>
    <submittedName>
        <fullName evidence="1">GrpB family protein</fullName>
    </submittedName>
</protein>
<dbReference type="Gene3D" id="3.30.460.10">
    <property type="entry name" value="Beta Polymerase, domain 2"/>
    <property type="match status" value="1"/>
</dbReference>